<dbReference type="GO" id="GO:0004526">
    <property type="term" value="F:ribonuclease P activity"/>
    <property type="evidence" value="ECO:0007669"/>
    <property type="project" value="TreeGrafter"/>
</dbReference>
<dbReference type="EMBL" id="JAANYQ010000018">
    <property type="protein sequence ID" value="KAF4120200.1"/>
    <property type="molecule type" value="Genomic_DNA"/>
</dbReference>
<evidence type="ECO:0000313" key="3">
    <source>
        <dbReference type="Proteomes" id="UP000749293"/>
    </source>
</evidence>
<dbReference type="GO" id="GO:0000171">
    <property type="term" value="F:ribonuclease MRP activity"/>
    <property type="evidence" value="ECO:0007669"/>
    <property type="project" value="TreeGrafter"/>
</dbReference>
<keyword evidence="3" id="KW-1185">Reference proteome</keyword>
<organism evidence="2 3">
    <name type="scientific">Geosmithia morbida</name>
    <dbReference type="NCBI Taxonomy" id="1094350"/>
    <lineage>
        <taxon>Eukaryota</taxon>
        <taxon>Fungi</taxon>
        <taxon>Dikarya</taxon>
        <taxon>Ascomycota</taxon>
        <taxon>Pezizomycotina</taxon>
        <taxon>Sordariomycetes</taxon>
        <taxon>Hypocreomycetidae</taxon>
        <taxon>Hypocreales</taxon>
        <taxon>Bionectriaceae</taxon>
        <taxon>Geosmithia</taxon>
    </lineage>
</organism>
<reference evidence="2" key="1">
    <citation type="submission" date="2020-03" db="EMBL/GenBank/DDBJ databases">
        <title>Site-based positive gene gene selection in Geosmithia morbida across the United States reveals a broad range of putative effectors and factors for local host and environmental adapation.</title>
        <authorList>
            <person name="Onufrak A."/>
            <person name="Murdoch R.W."/>
            <person name="Gazis R."/>
            <person name="Huff M."/>
            <person name="Staton M."/>
            <person name="Klingeman W."/>
            <person name="Hadziabdic D."/>
        </authorList>
    </citation>
    <scope>NUCLEOTIDE SEQUENCE</scope>
    <source>
        <strain evidence="2">1262</strain>
    </source>
</reference>
<dbReference type="RefSeq" id="XP_035318852.1">
    <property type="nucleotide sequence ID" value="XM_035465303.1"/>
</dbReference>
<dbReference type="GO" id="GO:0005655">
    <property type="term" value="C:nucleolar ribonuclease P complex"/>
    <property type="evidence" value="ECO:0007669"/>
    <property type="project" value="InterPro"/>
</dbReference>
<dbReference type="GO" id="GO:0034965">
    <property type="term" value="P:intronic box C/D snoRNA processing"/>
    <property type="evidence" value="ECO:0007669"/>
    <property type="project" value="TreeGrafter"/>
</dbReference>
<dbReference type="PANTHER" id="PTHR28173:SF1">
    <property type="entry name" value="RIBONUCLEASES P_MRP PROTEIN SUBUNIT POP8"/>
    <property type="match status" value="1"/>
</dbReference>
<dbReference type="PANTHER" id="PTHR28173">
    <property type="entry name" value="RIBONUCLEASES P/MRP PROTEIN SUBUNIT POP8"/>
    <property type="match status" value="1"/>
</dbReference>
<sequence>MPETSNRSGIPKSHDILTCTIRAPQFSYAHLELITGDNTSNSQLSSSSFKADLDPLQVKTYCTSALRQFLGLTGAAVSVDVLKVQGSECWVRVPRDDLASFAAAMTAWRGAREDGMQSLLRLRQCSDWLGAMVGSHGQEELWNA</sequence>
<dbReference type="InterPro" id="IPR020347">
    <property type="entry name" value="Pop8"/>
</dbReference>
<dbReference type="GeneID" id="55969555"/>
<evidence type="ECO:0000259" key="1">
    <source>
        <dbReference type="Pfam" id="PF20976"/>
    </source>
</evidence>
<comment type="caution">
    <text evidence="2">The sequence shown here is derived from an EMBL/GenBank/DDBJ whole genome shotgun (WGS) entry which is preliminary data.</text>
</comment>
<protein>
    <submittedName>
        <fullName evidence="2">Ribonuclease P/MRP protein subunit POP8</fullName>
    </submittedName>
</protein>
<dbReference type="InterPro" id="IPR049128">
    <property type="entry name" value="Pop8-like_dom"/>
</dbReference>
<dbReference type="Pfam" id="PF20976">
    <property type="entry name" value="Pop8"/>
    <property type="match status" value="1"/>
</dbReference>
<name>A0A9P5D1W1_9HYPO</name>
<accession>A0A9P5D1W1</accession>
<dbReference type="Proteomes" id="UP000749293">
    <property type="component" value="Unassembled WGS sequence"/>
</dbReference>
<dbReference type="GO" id="GO:0000172">
    <property type="term" value="C:ribonuclease MRP complex"/>
    <property type="evidence" value="ECO:0007669"/>
    <property type="project" value="InterPro"/>
</dbReference>
<gene>
    <name evidence="2" type="ORF">GMORB2_3327</name>
</gene>
<dbReference type="GO" id="GO:0000294">
    <property type="term" value="P:nuclear-transcribed mRNA catabolic process, RNase MRP-dependent"/>
    <property type="evidence" value="ECO:0007669"/>
    <property type="project" value="TreeGrafter"/>
</dbReference>
<feature type="domain" description="Ribonucleases P/MRP subunit Pop8-like" evidence="1">
    <location>
        <begin position="25"/>
        <end position="108"/>
    </location>
</feature>
<proteinExistence type="predicted"/>
<dbReference type="OrthoDB" id="5530243at2759"/>
<dbReference type="AlphaFoldDB" id="A0A9P5D1W1"/>
<evidence type="ECO:0000313" key="2">
    <source>
        <dbReference type="EMBL" id="KAF4120200.1"/>
    </source>
</evidence>
<dbReference type="GO" id="GO:0008033">
    <property type="term" value="P:tRNA processing"/>
    <property type="evidence" value="ECO:0007669"/>
    <property type="project" value="InterPro"/>
</dbReference>